<reference evidence="1" key="1">
    <citation type="submission" date="2022-11" db="EMBL/GenBank/DDBJ databases">
        <title>Complete genome sequence of Methanogenium organophilum DSM 3596.</title>
        <authorList>
            <person name="Chen S.-C."/>
            <person name="Lai S.-J."/>
            <person name="You Y.-T."/>
        </authorList>
    </citation>
    <scope>NUCLEOTIDE SEQUENCE</scope>
    <source>
        <strain evidence="1">DSM 3596</strain>
    </source>
</reference>
<keyword evidence="2" id="KW-1185">Reference proteome</keyword>
<evidence type="ECO:0000313" key="1">
    <source>
        <dbReference type="EMBL" id="WAI02233.1"/>
    </source>
</evidence>
<accession>A0A9X9S6B9</accession>
<dbReference type="EMBL" id="CP113361">
    <property type="protein sequence ID" value="WAI02233.1"/>
    <property type="molecule type" value="Genomic_DNA"/>
</dbReference>
<evidence type="ECO:0000313" key="2">
    <source>
        <dbReference type="Proteomes" id="UP001163096"/>
    </source>
</evidence>
<dbReference type="RefSeq" id="WP_268187511.1">
    <property type="nucleotide sequence ID" value="NZ_CP113361.1"/>
</dbReference>
<proteinExistence type="predicted"/>
<organism evidence="1 2">
    <name type="scientific">Methanogenium organophilum</name>
    <dbReference type="NCBI Taxonomy" id="2199"/>
    <lineage>
        <taxon>Archaea</taxon>
        <taxon>Methanobacteriati</taxon>
        <taxon>Methanobacteriota</taxon>
        <taxon>Stenosarchaea group</taxon>
        <taxon>Methanomicrobia</taxon>
        <taxon>Methanomicrobiales</taxon>
        <taxon>Methanomicrobiaceae</taxon>
        <taxon>Methanogenium</taxon>
    </lineage>
</organism>
<sequence length="50" mass="5708">MATKIEFGLSLEGDNARAFHEYMENPDDTEAGRELIREALRLVKSEPNSR</sequence>
<dbReference type="GeneID" id="76834438"/>
<gene>
    <name evidence="1" type="ORF">OU421_05010</name>
</gene>
<dbReference type="Proteomes" id="UP001163096">
    <property type="component" value="Chromosome"/>
</dbReference>
<protein>
    <submittedName>
        <fullName evidence="1">Uncharacterized protein</fullName>
    </submittedName>
</protein>
<name>A0A9X9S6B9_METOG</name>
<dbReference type="AlphaFoldDB" id="A0A9X9S6B9"/>
<dbReference type="KEGG" id="mou:OU421_05010"/>